<dbReference type="Pfam" id="PF07962">
    <property type="entry name" value="Swi3"/>
    <property type="match status" value="1"/>
</dbReference>
<sequence>MRSAKKFKTHGKGREKDDLRNLLHMYQMWAHGMFPKGSFAQTMDRTEKVCRTRRMESAIGGLSDAFHGRRSPSPPFSPRSRSRSRSRSRAREPSTQEALFTESGPSAGGAEGWDGVDMDELLAMEAQEALEAQQGHEAAVEEDEFDGLYD</sequence>
<evidence type="ECO:0000256" key="4">
    <source>
        <dbReference type="ARBA" id="ARBA00023242"/>
    </source>
</evidence>
<evidence type="ECO:0000313" key="10">
    <source>
        <dbReference type="Proteomes" id="UP000322245"/>
    </source>
</evidence>
<evidence type="ECO:0000313" key="9">
    <source>
        <dbReference type="EMBL" id="TYJ51405.1"/>
    </source>
</evidence>
<evidence type="ECO:0000256" key="1">
    <source>
        <dbReference type="ARBA" id="ARBA00004123"/>
    </source>
</evidence>
<evidence type="ECO:0000256" key="2">
    <source>
        <dbReference type="ARBA" id="ARBA00006075"/>
    </source>
</evidence>
<evidence type="ECO:0000256" key="5">
    <source>
        <dbReference type="ARBA" id="ARBA00023306"/>
    </source>
</evidence>
<dbReference type="GO" id="GO:0000076">
    <property type="term" value="P:DNA replication checkpoint signaling"/>
    <property type="evidence" value="ECO:0007669"/>
    <property type="project" value="UniProtKB-UniRule"/>
</dbReference>
<evidence type="ECO:0000256" key="3">
    <source>
        <dbReference type="ARBA" id="ARBA00022763"/>
    </source>
</evidence>
<feature type="domain" description="Chromosome segregation in meiosis protein 3" evidence="8">
    <location>
        <begin position="2"/>
        <end position="64"/>
    </location>
</feature>
<keyword evidence="10" id="KW-1185">Reference proteome</keyword>
<dbReference type="InterPro" id="IPR012923">
    <property type="entry name" value="Csm3"/>
</dbReference>
<feature type="compositionally biased region" description="Low complexity" evidence="7">
    <location>
        <begin position="123"/>
        <end position="137"/>
    </location>
</feature>
<proteinExistence type="inferred from homology"/>
<dbReference type="GO" id="GO:0006974">
    <property type="term" value="P:DNA damage response"/>
    <property type="evidence" value="ECO:0007669"/>
    <property type="project" value="UniProtKB-KW"/>
</dbReference>
<keyword evidence="3 6" id="KW-0227">DNA damage</keyword>
<dbReference type="GO" id="GO:0031298">
    <property type="term" value="C:replication fork protection complex"/>
    <property type="evidence" value="ECO:0007669"/>
    <property type="project" value="TreeGrafter"/>
</dbReference>
<accession>A0A5D3AIP3</accession>
<dbReference type="InterPro" id="IPR040038">
    <property type="entry name" value="TIPIN/Csm3/Swi3"/>
</dbReference>
<dbReference type="PANTHER" id="PTHR13220:SF11">
    <property type="entry name" value="TIMELESS-INTERACTING PROTEIN"/>
    <property type="match status" value="1"/>
</dbReference>
<dbReference type="EMBL" id="NIDF01000248">
    <property type="protein sequence ID" value="TYJ51405.1"/>
    <property type="molecule type" value="Genomic_DNA"/>
</dbReference>
<dbReference type="GO" id="GO:0031297">
    <property type="term" value="P:replication fork processing"/>
    <property type="evidence" value="ECO:0007669"/>
    <property type="project" value="UniProtKB-UniRule"/>
</dbReference>
<comment type="similarity">
    <text evidence="2 6">Belongs to the CSM3 family.</text>
</comment>
<comment type="caution">
    <text evidence="9">The sequence shown here is derived from an EMBL/GenBank/DDBJ whole genome shotgun (WGS) entry which is preliminary data.</text>
</comment>
<organism evidence="9 10">
    <name type="scientific">Cryptococcus floricola</name>
    <dbReference type="NCBI Taxonomy" id="2591691"/>
    <lineage>
        <taxon>Eukaryota</taxon>
        <taxon>Fungi</taxon>
        <taxon>Dikarya</taxon>
        <taxon>Basidiomycota</taxon>
        <taxon>Agaricomycotina</taxon>
        <taxon>Tremellomycetes</taxon>
        <taxon>Tremellales</taxon>
        <taxon>Cryptococcaceae</taxon>
        <taxon>Cryptococcus</taxon>
    </lineage>
</organism>
<evidence type="ECO:0000256" key="7">
    <source>
        <dbReference type="SAM" id="MobiDB-lite"/>
    </source>
</evidence>
<comment type="subcellular location">
    <subcellularLocation>
        <location evidence="1 6">Nucleus</location>
    </subcellularLocation>
</comment>
<comment type="function">
    <text evidence="6">Plays an important role in the control of DNA replication and the maintenance of replication fork stability.</text>
</comment>
<feature type="region of interest" description="Disordered" evidence="7">
    <location>
        <begin position="52"/>
        <end position="150"/>
    </location>
</feature>
<name>A0A5D3AIP3_9TREE</name>
<dbReference type="Proteomes" id="UP000322245">
    <property type="component" value="Unassembled WGS sequence"/>
</dbReference>
<keyword evidence="4 6" id="KW-0539">Nucleus</keyword>
<protein>
    <recommendedName>
        <fullName evidence="6">Chromosome segregation in meiosis protein</fullName>
    </recommendedName>
</protein>
<dbReference type="GO" id="GO:0003677">
    <property type="term" value="F:DNA binding"/>
    <property type="evidence" value="ECO:0007669"/>
    <property type="project" value="TreeGrafter"/>
</dbReference>
<dbReference type="AlphaFoldDB" id="A0A5D3AIP3"/>
<evidence type="ECO:0000256" key="6">
    <source>
        <dbReference type="RuleBase" id="RU366049"/>
    </source>
</evidence>
<keyword evidence="5 6" id="KW-0131">Cell cycle</keyword>
<gene>
    <name evidence="9" type="ORF">B9479_008027</name>
</gene>
<reference evidence="9 10" key="1">
    <citation type="submission" date="2017-05" db="EMBL/GenBank/DDBJ databases">
        <title>The Genome Sequence of Tsuchiyaea wingfieldii DSM 27421.</title>
        <authorList>
            <person name="Cuomo C."/>
            <person name="Passer A."/>
            <person name="Billmyre B."/>
            <person name="Heitman J."/>
        </authorList>
    </citation>
    <scope>NUCLEOTIDE SEQUENCE [LARGE SCALE GENOMIC DNA]</scope>
    <source>
        <strain evidence="9 10">DSM 27421</strain>
    </source>
</reference>
<dbReference type="PANTHER" id="PTHR13220">
    <property type="entry name" value="TIMELESS INTERACTING-RELATED"/>
    <property type="match status" value="1"/>
</dbReference>
<feature type="compositionally biased region" description="Acidic residues" evidence="7">
    <location>
        <begin position="140"/>
        <end position="150"/>
    </location>
</feature>
<dbReference type="GO" id="GO:0043111">
    <property type="term" value="P:replication fork arrest"/>
    <property type="evidence" value="ECO:0007669"/>
    <property type="project" value="TreeGrafter"/>
</dbReference>
<evidence type="ECO:0000259" key="8">
    <source>
        <dbReference type="Pfam" id="PF07962"/>
    </source>
</evidence>